<organism evidence="1 2">
    <name type="scientific">Colocasia esculenta</name>
    <name type="common">Wild taro</name>
    <name type="synonym">Arum esculentum</name>
    <dbReference type="NCBI Taxonomy" id="4460"/>
    <lineage>
        <taxon>Eukaryota</taxon>
        <taxon>Viridiplantae</taxon>
        <taxon>Streptophyta</taxon>
        <taxon>Embryophyta</taxon>
        <taxon>Tracheophyta</taxon>
        <taxon>Spermatophyta</taxon>
        <taxon>Magnoliopsida</taxon>
        <taxon>Liliopsida</taxon>
        <taxon>Araceae</taxon>
        <taxon>Aroideae</taxon>
        <taxon>Colocasieae</taxon>
        <taxon>Colocasia</taxon>
    </lineage>
</organism>
<comment type="caution">
    <text evidence="1">The sequence shown here is derived from an EMBL/GenBank/DDBJ whole genome shotgun (WGS) entry which is preliminary data.</text>
</comment>
<accession>A0A843TQW9</accession>
<evidence type="ECO:0000313" key="2">
    <source>
        <dbReference type="Proteomes" id="UP000652761"/>
    </source>
</evidence>
<dbReference type="EMBL" id="NMUH01000186">
    <property type="protein sequence ID" value="MQL73998.1"/>
    <property type="molecule type" value="Genomic_DNA"/>
</dbReference>
<dbReference type="Proteomes" id="UP000652761">
    <property type="component" value="Unassembled WGS sequence"/>
</dbReference>
<proteinExistence type="predicted"/>
<sequence length="155" mass="17769">MVQLEYEKTFKREQCGPDMPAHLHYWFTVWNHGGGRRCDLNASYMPDTIQGTASVTRDAGFYLASTEWTRLRKLNAVSILDVICKSVLKASFWPDRAEEALSGAGEELLWLLRRFPVDFGFGWLVRHGNHTRTMLGAWACRRRGGFGAFFGVFFQ</sequence>
<evidence type="ECO:0000313" key="1">
    <source>
        <dbReference type="EMBL" id="MQL73998.1"/>
    </source>
</evidence>
<dbReference type="AlphaFoldDB" id="A0A843TQW9"/>
<protein>
    <submittedName>
        <fullName evidence="1">Uncharacterized protein</fullName>
    </submittedName>
</protein>
<keyword evidence="2" id="KW-1185">Reference proteome</keyword>
<gene>
    <name evidence="1" type="ORF">Taro_006354</name>
</gene>
<name>A0A843TQW9_COLES</name>
<reference evidence="1" key="1">
    <citation type="submission" date="2017-07" db="EMBL/GenBank/DDBJ databases">
        <title>Taro Niue Genome Assembly and Annotation.</title>
        <authorList>
            <person name="Atibalentja N."/>
            <person name="Keating K."/>
            <person name="Fields C.J."/>
        </authorList>
    </citation>
    <scope>NUCLEOTIDE SEQUENCE</scope>
    <source>
        <strain evidence="1">Niue_2</strain>
        <tissue evidence="1">Leaf</tissue>
    </source>
</reference>